<proteinExistence type="predicted"/>
<dbReference type="EMBL" id="CP042430">
    <property type="protein sequence ID" value="QEC48896.1"/>
    <property type="molecule type" value="Genomic_DNA"/>
</dbReference>
<organism evidence="3 4">
    <name type="scientific">Baekduia soli</name>
    <dbReference type="NCBI Taxonomy" id="496014"/>
    <lineage>
        <taxon>Bacteria</taxon>
        <taxon>Bacillati</taxon>
        <taxon>Actinomycetota</taxon>
        <taxon>Thermoleophilia</taxon>
        <taxon>Solirubrobacterales</taxon>
        <taxon>Baekduiaceae</taxon>
        <taxon>Baekduia</taxon>
    </lineage>
</organism>
<protein>
    <recommendedName>
        <fullName evidence="5">DUF4115 domain-containing protein</fullName>
    </recommendedName>
</protein>
<accession>A0A5B8U722</accession>
<dbReference type="KEGG" id="bsol:FSW04_15815"/>
<sequence length="287" mass="28986">MESSGQRPPDPEVPLVDAGIAAEIARAAARGRGADRSPTLEQLLAAFGEREPTEAARRRVRAALQVSGMGVKPDLLDAEPGQRLLLLPPGVPSGRSRGRALGGLLALAAVLAIAVGAAALIGSGSGGGSAGDDLPATGTTTARVPGASTTTTAAPDTTASTPAETTDTTATTTTTTPADDAAAQRAARRRRQAAAEQAQGLVTVRVDASRVPTFLCVDDGAGTELFNGTLDGVKVFTERRVRLNIGLASTRVTVDGNALVLAGSPAGFDITRRGGARELPLGQRPCA</sequence>
<dbReference type="AlphaFoldDB" id="A0A5B8U722"/>
<evidence type="ECO:0008006" key="5">
    <source>
        <dbReference type="Google" id="ProtNLM"/>
    </source>
</evidence>
<evidence type="ECO:0000256" key="2">
    <source>
        <dbReference type="SAM" id="Phobius"/>
    </source>
</evidence>
<gene>
    <name evidence="3" type="ORF">FSW04_15815</name>
</gene>
<feature type="transmembrane region" description="Helical" evidence="2">
    <location>
        <begin position="100"/>
        <end position="121"/>
    </location>
</feature>
<feature type="compositionally biased region" description="Low complexity" evidence="1">
    <location>
        <begin position="147"/>
        <end position="185"/>
    </location>
</feature>
<dbReference type="RefSeq" id="WP_146920944.1">
    <property type="nucleotide sequence ID" value="NZ_CP042430.1"/>
</dbReference>
<dbReference type="Proteomes" id="UP000321805">
    <property type="component" value="Chromosome"/>
</dbReference>
<evidence type="ECO:0000313" key="4">
    <source>
        <dbReference type="Proteomes" id="UP000321805"/>
    </source>
</evidence>
<keyword evidence="2" id="KW-0812">Transmembrane</keyword>
<feature type="region of interest" description="Disordered" evidence="1">
    <location>
        <begin position="124"/>
        <end position="194"/>
    </location>
</feature>
<keyword evidence="4" id="KW-1185">Reference proteome</keyword>
<keyword evidence="2" id="KW-1133">Transmembrane helix</keyword>
<name>A0A5B8U722_9ACTN</name>
<reference evidence="3 4" key="1">
    <citation type="journal article" date="2018" name="J. Microbiol.">
        <title>Baekduia soli gen. nov., sp. nov., a novel bacterium isolated from the soil of Baekdu Mountain and proposal of a novel family name, Baekduiaceae fam. nov.</title>
        <authorList>
            <person name="An D.S."/>
            <person name="Siddiqi M.Z."/>
            <person name="Kim K.H."/>
            <person name="Yu H.S."/>
            <person name="Im W.T."/>
        </authorList>
    </citation>
    <scope>NUCLEOTIDE SEQUENCE [LARGE SCALE GENOMIC DNA]</scope>
    <source>
        <strain evidence="3 4">BR7-21</strain>
    </source>
</reference>
<evidence type="ECO:0000256" key="1">
    <source>
        <dbReference type="SAM" id="MobiDB-lite"/>
    </source>
</evidence>
<keyword evidence="2" id="KW-0472">Membrane</keyword>
<dbReference type="OrthoDB" id="5243827at2"/>
<evidence type="ECO:0000313" key="3">
    <source>
        <dbReference type="EMBL" id="QEC48896.1"/>
    </source>
</evidence>